<organism evidence="4 5">
    <name type="scientific">Cotesia congregata</name>
    <name type="common">Parasitoid wasp</name>
    <name type="synonym">Apanteles congregatus</name>
    <dbReference type="NCBI Taxonomy" id="51543"/>
    <lineage>
        <taxon>Eukaryota</taxon>
        <taxon>Metazoa</taxon>
        <taxon>Ecdysozoa</taxon>
        <taxon>Arthropoda</taxon>
        <taxon>Hexapoda</taxon>
        <taxon>Insecta</taxon>
        <taxon>Pterygota</taxon>
        <taxon>Neoptera</taxon>
        <taxon>Endopterygota</taxon>
        <taxon>Hymenoptera</taxon>
        <taxon>Apocrita</taxon>
        <taxon>Ichneumonoidea</taxon>
        <taxon>Braconidae</taxon>
        <taxon>Microgastrinae</taxon>
        <taxon>Cotesia</taxon>
    </lineage>
</organism>
<accession>A0A8J2MSY9</accession>
<dbReference type="OrthoDB" id="7616380at2759"/>
<feature type="region of interest" description="Disordered" evidence="2">
    <location>
        <begin position="1"/>
        <end position="21"/>
    </location>
</feature>
<feature type="region of interest" description="Disordered" evidence="2">
    <location>
        <begin position="456"/>
        <end position="486"/>
    </location>
</feature>
<evidence type="ECO:0000256" key="2">
    <source>
        <dbReference type="SAM" id="MobiDB-lite"/>
    </source>
</evidence>
<proteinExistence type="predicted"/>
<dbReference type="AlphaFoldDB" id="A0A8J2MSY9"/>
<evidence type="ECO:0000259" key="3">
    <source>
        <dbReference type="Pfam" id="PF14529"/>
    </source>
</evidence>
<dbReference type="EMBL" id="CAJNRD030001124">
    <property type="protein sequence ID" value="CAG5108039.1"/>
    <property type="molecule type" value="Genomic_DNA"/>
</dbReference>
<dbReference type="Gene3D" id="3.60.10.10">
    <property type="entry name" value="Endonuclease/exonuclease/phosphatase"/>
    <property type="match status" value="1"/>
</dbReference>
<dbReference type="SUPFAM" id="SSF56219">
    <property type="entry name" value="DNase I-like"/>
    <property type="match status" value="1"/>
</dbReference>
<sequence length="486" mass="56138">MAPNNQFQQKQQRQETSSTTIAQNRLKIMAVNVNSIQANKRRLEQINRIHQHNPDVILLSETKLKKTHKISLKNYTIIRTDRPPGKQGENPVENITIVSLYATPDNKKAFRDELDSLFTKLKLDNNNNSFIIAGGLNTRTDWGDTLTNERGKYIIKWEKEAAPRYQARIFSTDGPSYNPNNSYLDCCISNLNICNLVNGKITTEEYDSDHKALLFTIQLNHKIQSNQFTKKFNYKATNWSRFTKFLDKNHPPPPPDDKNLTNNDLDEYISIFTKTIQTAIDSTVPCFKKQDSVLKYLNTRIKKLQKNKSKLITDLHRLQRQQPPNYQQKIQNIKATIKLVRDELKKEFGKSITSYWGSQLRQINHRDSNAFIPKINRMLRQKGNIEIDNQIINLDSDLISPDLVQLDKATIDLDRKTATFSNAIDKLNIIGNHYEKINSPRYLNNDTPLRRIIDHANGRGKRTQPWAKTGQPNLGQPNDYPSLGQN</sequence>
<protein>
    <recommendedName>
        <fullName evidence="3">Endonuclease/exonuclease/phosphatase domain-containing protein</fullName>
    </recommendedName>
</protein>
<evidence type="ECO:0000313" key="4">
    <source>
        <dbReference type="EMBL" id="CAG5108039.1"/>
    </source>
</evidence>
<comment type="caution">
    <text evidence="4">The sequence shown here is derived from an EMBL/GenBank/DDBJ whole genome shotgun (WGS) entry which is preliminary data.</text>
</comment>
<gene>
    <name evidence="4" type="ORF">HICCMSTLAB_LOCUS13038</name>
</gene>
<feature type="coiled-coil region" evidence="1">
    <location>
        <begin position="294"/>
        <end position="321"/>
    </location>
</feature>
<evidence type="ECO:0000313" key="5">
    <source>
        <dbReference type="Proteomes" id="UP000786811"/>
    </source>
</evidence>
<keyword evidence="5" id="KW-1185">Reference proteome</keyword>
<feature type="domain" description="Endonuclease/exonuclease/phosphatase" evidence="3">
    <location>
        <begin position="95"/>
        <end position="212"/>
    </location>
</feature>
<dbReference type="Proteomes" id="UP000786811">
    <property type="component" value="Unassembled WGS sequence"/>
</dbReference>
<dbReference type="Pfam" id="PF14529">
    <property type="entry name" value="Exo_endo_phos_2"/>
    <property type="match status" value="1"/>
</dbReference>
<dbReference type="InterPro" id="IPR036691">
    <property type="entry name" value="Endo/exonu/phosph_ase_sf"/>
</dbReference>
<name>A0A8J2MSY9_COTCN</name>
<feature type="compositionally biased region" description="Low complexity" evidence="2">
    <location>
        <begin position="1"/>
        <end position="11"/>
    </location>
</feature>
<keyword evidence="1" id="KW-0175">Coiled coil</keyword>
<reference evidence="4" key="1">
    <citation type="submission" date="2021-04" db="EMBL/GenBank/DDBJ databases">
        <authorList>
            <person name="Chebbi M.A.C M."/>
        </authorList>
    </citation>
    <scope>NUCLEOTIDE SEQUENCE</scope>
</reference>
<dbReference type="InterPro" id="IPR005135">
    <property type="entry name" value="Endo/exonuclease/phosphatase"/>
</dbReference>
<evidence type="ECO:0000256" key="1">
    <source>
        <dbReference type="SAM" id="Coils"/>
    </source>
</evidence>
<dbReference type="GO" id="GO:0003824">
    <property type="term" value="F:catalytic activity"/>
    <property type="evidence" value="ECO:0007669"/>
    <property type="project" value="InterPro"/>
</dbReference>